<name>A0ABS4G8H2_9CLOT</name>
<evidence type="ECO:0000313" key="3">
    <source>
        <dbReference type="EMBL" id="MBP1920585.1"/>
    </source>
</evidence>
<comment type="caution">
    <text evidence="3">The sequence shown here is derived from an EMBL/GenBank/DDBJ whole genome shotgun (WGS) entry which is preliminary data.</text>
</comment>
<dbReference type="PROSITE" id="PS51257">
    <property type="entry name" value="PROKAR_LIPOPROTEIN"/>
    <property type="match status" value="1"/>
</dbReference>
<feature type="chain" id="PRO_5045718522" evidence="1">
    <location>
        <begin position="20"/>
        <end position="117"/>
    </location>
</feature>
<dbReference type="SMART" id="SM00900">
    <property type="entry name" value="FMN_bind"/>
    <property type="match status" value="1"/>
</dbReference>
<evidence type="ECO:0000313" key="4">
    <source>
        <dbReference type="Proteomes" id="UP001519271"/>
    </source>
</evidence>
<organism evidence="3 4">
    <name type="scientific">Youngiibacter multivorans</name>
    <dbReference type="NCBI Taxonomy" id="937251"/>
    <lineage>
        <taxon>Bacteria</taxon>
        <taxon>Bacillati</taxon>
        <taxon>Bacillota</taxon>
        <taxon>Clostridia</taxon>
        <taxon>Eubacteriales</taxon>
        <taxon>Clostridiaceae</taxon>
        <taxon>Youngiibacter</taxon>
    </lineage>
</organism>
<feature type="signal peptide" evidence="1">
    <location>
        <begin position="1"/>
        <end position="19"/>
    </location>
</feature>
<sequence length="117" mass="12037">MKNKFIRSIVITMATAAMLASTGCASKGAFKDGTYEGVSTKGMHGELKVEVKVTSGKISAVNVTSHKETEGIGTAAIEQIPPKIIEKQSTEVDAISGATITSVAILEAVAGALDKAK</sequence>
<feature type="domain" description="FMN-binding" evidence="2">
    <location>
        <begin position="42"/>
        <end position="116"/>
    </location>
</feature>
<accession>A0ABS4G8H2</accession>
<keyword evidence="4" id="KW-1185">Reference proteome</keyword>
<dbReference type="Gene3D" id="3.90.1010.20">
    <property type="match status" value="1"/>
</dbReference>
<proteinExistence type="predicted"/>
<dbReference type="EMBL" id="JAGGKC010000033">
    <property type="protein sequence ID" value="MBP1920585.1"/>
    <property type="molecule type" value="Genomic_DNA"/>
</dbReference>
<dbReference type="Proteomes" id="UP001519271">
    <property type="component" value="Unassembled WGS sequence"/>
</dbReference>
<keyword evidence="1" id="KW-0732">Signal</keyword>
<evidence type="ECO:0000256" key="1">
    <source>
        <dbReference type="SAM" id="SignalP"/>
    </source>
</evidence>
<dbReference type="Pfam" id="PF04205">
    <property type="entry name" value="FMN_bind"/>
    <property type="match status" value="1"/>
</dbReference>
<evidence type="ECO:0000259" key="2">
    <source>
        <dbReference type="SMART" id="SM00900"/>
    </source>
</evidence>
<gene>
    <name evidence="3" type="ORF">J2Z34_003100</name>
</gene>
<protein>
    <submittedName>
        <fullName evidence="3">Uncharacterized protein with FMN-binding domain</fullName>
    </submittedName>
</protein>
<reference evidence="3 4" key="1">
    <citation type="submission" date="2021-03" db="EMBL/GenBank/DDBJ databases">
        <title>Genomic Encyclopedia of Type Strains, Phase IV (KMG-IV): sequencing the most valuable type-strain genomes for metagenomic binning, comparative biology and taxonomic classification.</title>
        <authorList>
            <person name="Goeker M."/>
        </authorList>
    </citation>
    <scope>NUCLEOTIDE SEQUENCE [LARGE SCALE GENOMIC DNA]</scope>
    <source>
        <strain evidence="3 4">DSM 6139</strain>
    </source>
</reference>
<dbReference type="InterPro" id="IPR007329">
    <property type="entry name" value="FMN-bd"/>
</dbReference>
<dbReference type="RefSeq" id="WP_209460753.1">
    <property type="nucleotide sequence ID" value="NZ_JAGGKC010000033.1"/>
</dbReference>